<evidence type="ECO:0000256" key="4">
    <source>
        <dbReference type="ARBA" id="ARBA00022679"/>
    </source>
</evidence>
<evidence type="ECO:0000256" key="2">
    <source>
        <dbReference type="ARBA" id="ARBA00022490"/>
    </source>
</evidence>
<comment type="subunit">
    <text evidence="9 10">Homodimer. Probably interacts with PlsY.</text>
</comment>
<accession>A0A933I972</accession>
<dbReference type="Pfam" id="PF02504">
    <property type="entry name" value="FA_synthesis"/>
    <property type="match status" value="1"/>
</dbReference>
<evidence type="ECO:0000313" key="13">
    <source>
        <dbReference type="Proteomes" id="UP000736328"/>
    </source>
</evidence>
<dbReference type="Proteomes" id="UP000736328">
    <property type="component" value="Unassembled WGS sequence"/>
</dbReference>
<evidence type="ECO:0000256" key="6">
    <source>
        <dbReference type="ARBA" id="ARBA00023209"/>
    </source>
</evidence>
<evidence type="ECO:0000256" key="1">
    <source>
        <dbReference type="ARBA" id="ARBA00001232"/>
    </source>
</evidence>
<dbReference type="PIRSF" id="PIRSF002465">
    <property type="entry name" value="Phsphlp_syn_PlsX"/>
    <property type="match status" value="1"/>
</dbReference>
<comment type="catalytic activity">
    <reaction evidence="1 10">
        <text>a fatty acyl-[ACP] + phosphate = an acyl phosphate + holo-[ACP]</text>
        <dbReference type="Rhea" id="RHEA:42292"/>
        <dbReference type="Rhea" id="RHEA-COMP:9685"/>
        <dbReference type="Rhea" id="RHEA-COMP:14125"/>
        <dbReference type="ChEBI" id="CHEBI:43474"/>
        <dbReference type="ChEBI" id="CHEBI:59918"/>
        <dbReference type="ChEBI" id="CHEBI:64479"/>
        <dbReference type="ChEBI" id="CHEBI:138651"/>
        <dbReference type="EC" id="2.3.1.274"/>
    </reaction>
</comment>
<dbReference type="GO" id="GO:0008654">
    <property type="term" value="P:phospholipid biosynthetic process"/>
    <property type="evidence" value="ECO:0007669"/>
    <property type="project" value="UniProtKB-KW"/>
</dbReference>
<sequence>MGPKSHKKRSAKNQELTNGAGLSQIPKGTETVTVVVDAMGGDHGPAPIIEGAIQAAKLSKGRYKVMLVGDEVAIKTELAQGVGEEKYEEDDLKKYGVEVVHASQTVEMHESPTDALRRKRDSSILVGLRLQKENKAQAFISTGNTGAVMAAALFELGRLKGVTRPAIASFMPTEHGGCIMIDVGANLDCKPHHLLQFALMGSSYAQYVFDRSNPKVGLLSVGEEKSKGSEIILKAHELLSASTLNFIGNIEGKDILKGTADVVVCDGFIGNIILKFAESVVRMFYGSIKRYIYTSIFAQLGALLLKPALKKFAQDLDYEEYGGAPLLGVNGVCIICHGRSSAKAIKNAVLVASRCVSHRVNGHIQEQLESLNTEEFEK</sequence>
<feature type="region of interest" description="Disordered" evidence="11">
    <location>
        <begin position="1"/>
        <end position="24"/>
    </location>
</feature>
<dbReference type="PANTHER" id="PTHR30100">
    <property type="entry name" value="FATTY ACID/PHOSPHOLIPID SYNTHESIS PROTEIN PLSX"/>
    <property type="match status" value="1"/>
</dbReference>
<name>A0A933I972_UNCT6</name>
<evidence type="ECO:0000256" key="3">
    <source>
        <dbReference type="ARBA" id="ARBA00022516"/>
    </source>
</evidence>
<dbReference type="NCBIfam" id="TIGR00182">
    <property type="entry name" value="plsX"/>
    <property type="match status" value="1"/>
</dbReference>
<evidence type="ECO:0000256" key="7">
    <source>
        <dbReference type="ARBA" id="ARBA00023264"/>
    </source>
</evidence>
<dbReference type="AlphaFoldDB" id="A0A933I972"/>
<keyword evidence="12" id="KW-0012">Acyltransferase</keyword>
<evidence type="ECO:0000256" key="9">
    <source>
        <dbReference type="ARBA" id="ARBA00046608"/>
    </source>
</evidence>
<dbReference type="GO" id="GO:0006633">
    <property type="term" value="P:fatty acid biosynthetic process"/>
    <property type="evidence" value="ECO:0007669"/>
    <property type="project" value="UniProtKB-UniRule"/>
</dbReference>
<dbReference type="InterPro" id="IPR012281">
    <property type="entry name" value="Phospholipid_synth_PlsX-like"/>
</dbReference>
<keyword evidence="6 10" id="KW-0594">Phospholipid biosynthesis</keyword>
<dbReference type="InterPro" id="IPR003664">
    <property type="entry name" value="FA_synthesis"/>
</dbReference>
<dbReference type="Gene3D" id="3.40.718.10">
    <property type="entry name" value="Isopropylmalate Dehydrogenase"/>
    <property type="match status" value="1"/>
</dbReference>
<evidence type="ECO:0000256" key="10">
    <source>
        <dbReference type="HAMAP-Rule" id="MF_00019"/>
    </source>
</evidence>
<keyword evidence="2 10" id="KW-0963">Cytoplasm</keyword>
<evidence type="ECO:0000256" key="5">
    <source>
        <dbReference type="ARBA" id="ARBA00023098"/>
    </source>
</evidence>
<evidence type="ECO:0000256" key="8">
    <source>
        <dbReference type="ARBA" id="ARBA00024069"/>
    </source>
</evidence>
<dbReference type="HAMAP" id="MF_00019">
    <property type="entry name" value="PlsX"/>
    <property type="match status" value="1"/>
</dbReference>
<evidence type="ECO:0000256" key="11">
    <source>
        <dbReference type="SAM" id="MobiDB-lite"/>
    </source>
</evidence>
<dbReference type="PANTHER" id="PTHR30100:SF1">
    <property type="entry name" value="PHOSPHATE ACYLTRANSFERASE"/>
    <property type="match status" value="1"/>
</dbReference>
<keyword evidence="5 10" id="KW-0443">Lipid metabolism</keyword>
<evidence type="ECO:0000313" key="12">
    <source>
        <dbReference type="EMBL" id="MBI4726821.1"/>
    </source>
</evidence>
<protein>
    <recommendedName>
        <fullName evidence="8 10">Phosphate acyltransferase</fullName>
        <ecNumber evidence="8 10">2.3.1.274</ecNumber>
    </recommendedName>
    <alternativeName>
        <fullName evidence="10">Acyl-ACP phosphotransacylase</fullName>
    </alternativeName>
    <alternativeName>
        <fullName evidence="10">Acyl-[acyl-carrier-protein]--phosphate acyltransferase</fullName>
    </alternativeName>
    <alternativeName>
        <fullName evidence="10">Phosphate-acyl-ACP acyltransferase</fullName>
    </alternativeName>
</protein>
<keyword evidence="4 10" id="KW-0808">Transferase</keyword>
<comment type="pathway">
    <text evidence="10">Lipid metabolism; phospholipid metabolism.</text>
</comment>
<comment type="similarity">
    <text evidence="10">Belongs to the PlsX family.</text>
</comment>
<dbReference type="EC" id="2.3.1.274" evidence="8 10"/>
<reference evidence="12" key="1">
    <citation type="submission" date="2020-07" db="EMBL/GenBank/DDBJ databases">
        <title>Huge and variable diversity of episymbiotic CPR bacteria and DPANN archaea in groundwater ecosystems.</title>
        <authorList>
            <person name="He C.Y."/>
            <person name="Keren R."/>
            <person name="Whittaker M."/>
            <person name="Farag I.F."/>
            <person name="Doudna J."/>
            <person name="Cate J.H.D."/>
            <person name="Banfield J.F."/>
        </authorList>
    </citation>
    <scope>NUCLEOTIDE SEQUENCE</scope>
    <source>
        <strain evidence="12">NC_groundwater_1520_Pr4_B-0.1um_53_5</strain>
    </source>
</reference>
<feature type="compositionally biased region" description="Basic residues" evidence="11">
    <location>
        <begin position="1"/>
        <end position="11"/>
    </location>
</feature>
<dbReference type="EMBL" id="JACQXR010000084">
    <property type="protein sequence ID" value="MBI4726821.1"/>
    <property type="molecule type" value="Genomic_DNA"/>
</dbReference>
<comment type="function">
    <text evidence="10">Catalyzes the reversible formation of acyl-phosphate (acyl-PO(4)) from acyl-[acyl-carrier-protein] (acyl-ACP). This enzyme utilizes acyl-ACP as fatty acyl donor, but not acyl-CoA.</text>
</comment>
<comment type="subcellular location">
    <subcellularLocation>
        <location evidence="10">Cytoplasm</location>
    </subcellularLocation>
    <text evidence="10">Associated with the membrane possibly through PlsY.</text>
</comment>
<keyword evidence="7 10" id="KW-1208">Phospholipid metabolism</keyword>
<proteinExistence type="inferred from homology"/>
<organism evidence="12 13">
    <name type="scientific">candidate division TA06 bacterium</name>
    <dbReference type="NCBI Taxonomy" id="2250710"/>
    <lineage>
        <taxon>Bacteria</taxon>
        <taxon>Bacteria division TA06</taxon>
    </lineage>
</organism>
<dbReference type="GO" id="GO:0005737">
    <property type="term" value="C:cytoplasm"/>
    <property type="evidence" value="ECO:0007669"/>
    <property type="project" value="UniProtKB-SubCell"/>
</dbReference>
<dbReference type="SUPFAM" id="SSF53659">
    <property type="entry name" value="Isocitrate/Isopropylmalate dehydrogenase-like"/>
    <property type="match status" value="1"/>
</dbReference>
<gene>
    <name evidence="10 12" type="primary">plsX</name>
    <name evidence="12" type="ORF">HY768_06305</name>
</gene>
<comment type="caution">
    <text evidence="12">The sequence shown here is derived from an EMBL/GenBank/DDBJ whole genome shotgun (WGS) entry which is preliminary data.</text>
</comment>
<keyword evidence="3 10" id="KW-0444">Lipid biosynthesis</keyword>
<dbReference type="GO" id="GO:0043811">
    <property type="term" value="F:phosphate:acyl-[acyl carrier protein] acyltransferase activity"/>
    <property type="evidence" value="ECO:0007669"/>
    <property type="project" value="UniProtKB-UniRule"/>
</dbReference>